<evidence type="ECO:0000313" key="2">
    <source>
        <dbReference type="Proteomes" id="UP000188219"/>
    </source>
</evidence>
<dbReference type="OrthoDB" id="9795117at2"/>
<organism evidence="1 2">
    <name type="scientific">Microbulbifer agarilyticus</name>
    <dbReference type="NCBI Taxonomy" id="260552"/>
    <lineage>
        <taxon>Bacteria</taxon>
        <taxon>Pseudomonadati</taxon>
        <taxon>Pseudomonadota</taxon>
        <taxon>Gammaproteobacteria</taxon>
        <taxon>Cellvibrionales</taxon>
        <taxon>Microbulbiferaceae</taxon>
        <taxon>Microbulbifer</taxon>
    </lineage>
</organism>
<dbReference type="AlphaFoldDB" id="A0A1Q2M539"/>
<dbReference type="NCBIfam" id="TIGR03011">
    <property type="entry name" value="sulf_tusB_dsrH"/>
    <property type="match status" value="1"/>
</dbReference>
<reference evidence="1" key="1">
    <citation type="submission" date="2017-02" db="EMBL/GenBank/DDBJ databases">
        <title>Genome of Microbulbifer agarilyticus GP101.</title>
        <authorList>
            <person name="Jung J."/>
            <person name="Bae S.S."/>
            <person name="Baek K."/>
        </authorList>
    </citation>
    <scope>NUCLEOTIDE SEQUENCE [LARGE SCALE GENOMIC DNA]</scope>
    <source>
        <strain evidence="1">GP101</strain>
    </source>
</reference>
<dbReference type="RefSeq" id="WP_077403727.1">
    <property type="nucleotide sequence ID" value="NZ_CP019650.1"/>
</dbReference>
<accession>A0A1Q2M539</accession>
<dbReference type="EMBL" id="CP019650">
    <property type="protein sequence ID" value="AQQ67766.1"/>
    <property type="molecule type" value="Genomic_DNA"/>
</dbReference>
<dbReference type="GO" id="GO:0002143">
    <property type="term" value="P:tRNA wobble position uridine thiolation"/>
    <property type="evidence" value="ECO:0007669"/>
    <property type="project" value="InterPro"/>
</dbReference>
<protein>
    <submittedName>
        <fullName evidence="1">Sulfur relay protein DsrH</fullName>
    </submittedName>
</protein>
<dbReference type="Gene3D" id="3.40.1260.10">
    <property type="entry name" value="DsrEFH-like"/>
    <property type="match status" value="1"/>
</dbReference>
<evidence type="ECO:0000313" key="1">
    <source>
        <dbReference type="EMBL" id="AQQ67766.1"/>
    </source>
</evidence>
<dbReference type="PANTHER" id="PTHR37526">
    <property type="entry name" value="PROTEIN TUSB"/>
    <property type="match status" value="1"/>
</dbReference>
<sequence>MTLHIVNQSPLGGSALHDCLASFAEGDALLLIEDAVYAANAPTHHKLPQEKIYALAADAQARGVTLAQSVTAIDEEAWVDLCVTHTPIVSWFR</sequence>
<dbReference type="STRING" id="260552.Mag101_09025"/>
<name>A0A1Q2M539_9GAMM</name>
<dbReference type="InterPro" id="IPR007215">
    <property type="entry name" value="Sulphur_relay_TusB/DsrH"/>
</dbReference>
<dbReference type="GO" id="GO:1990228">
    <property type="term" value="C:sulfurtransferase complex"/>
    <property type="evidence" value="ECO:0007669"/>
    <property type="project" value="TreeGrafter"/>
</dbReference>
<dbReference type="InterPro" id="IPR027396">
    <property type="entry name" value="DsrEFH-like"/>
</dbReference>
<dbReference type="Pfam" id="PF04077">
    <property type="entry name" value="DsrH"/>
    <property type="match status" value="1"/>
</dbReference>
<dbReference type="Proteomes" id="UP000188219">
    <property type="component" value="Chromosome"/>
</dbReference>
<keyword evidence="2" id="KW-1185">Reference proteome</keyword>
<dbReference type="PANTHER" id="PTHR37526:SF1">
    <property type="entry name" value="PROTEIN TUSB"/>
    <property type="match status" value="1"/>
</dbReference>
<dbReference type="SUPFAM" id="SSF75169">
    <property type="entry name" value="DsrEFH-like"/>
    <property type="match status" value="1"/>
</dbReference>
<proteinExistence type="predicted"/>
<gene>
    <name evidence="1" type="ORF">Mag101_09025</name>
</gene>
<dbReference type="KEGG" id="maga:Mag101_09025"/>